<evidence type="ECO:0000313" key="3">
    <source>
        <dbReference type="Proteomes" id="UP000663881"/>
    </source>
</evidence>
<dbReference type="PROSITE" id="PS01286">
    <property type="entry name" value="FA58C_2"/>
    <property type="match status" value="1"/>
</dbReference>
<feature type="non-terminal residue" evidence="2">
    <location>
        <position position="132"/>
    </location>
</feature>
<dbReference type="AlphaFoldDB" id="A0A820MW19"/>
<protein>
    <recommendedName>
        <fullName evidence="1">F5/8 type C domain-containing protein</fullName>
    </recommendedName>
</protein>
<evidence type="ECO:0000313" key="2">
    <source>
        <dbReference type="EMBL" id="CAF4378742.1"/>
    </source>
</evidence>
<organism evidence="2 3">
    <name type="scientific">Adineta steineri</name>
    <dbReference type="NCBI Taxonomy" id="433720"/>
    <lineage>
        <taxon>Eukaryota</taxon>
        <taxon>Metazoa</taxon>
        <taxon>Spiralia</taxon>
        <taxon>Gnathifera</taxon>
        <taxon>Rotifera</taxon>
        <taxon>Eurotatoria</taxon>
        <taxon>Bdelloidea</taxon>
        <taxon>Adinetida</taxon>
        <taxon>Adinetidae</taxon>
        <taxon>Adineta</taxon>
    </lineage>
</organism>
<feature type="domain" description="F5/8 type C" evidence="1">
    <location>
        <begin position="6"/>
        <end position="22"/>
    </location>
</feature>
<accession>A0A820MW19</accession>
<name>A0A820MW19_9BILA</name>
<gene>
    <name evidence="2" type="ORF">OKA104_LOCUS50235</name>
</gene>
<feature type="non-terminal residue" evidence="2">
    <location>
        <position position="1"/>
    </location>
</feature>
<dbReference type="Proteomes" id="UP000663881">
    <property type="component" value="Unassembled WGS sequence"/>
</dbReference>
<proteinExistence type="predicted"/>
<reference evidence="2" key="1">
    <citation type="submission" date="2021-02" db="EMBL/GenBank/DDBJ databases">
        <authorList>
            <person name="Nowell W R."/>
        </authorList>
    </citation>
    <scope>NUCLEOTIDE SEQUENCE</scope>
</reference>
<dbReference type="EMBL" id="CAJOAY010024900">
    <property type="protein sequence ID" value="CAF4378742.1"/>
    <property type="molecule type" value="Genomic_DNA"/>
</dbReference>
<sequence length="132" mass="15063">AVIHSPEEWNGRLSMRAGLLGCPHKGACCLGYFRVQPEAPCVENLAHRRRISVNDVTHPLVYSPQQTLLSYLIDGYDVPPRCTTIDSTRCRNNEPHIIIDLNRNYHVHGIVIQQLDTFSHLSQDDYLSRFPL</sequence>
<comment type="caution">
    <text evidence="2">The sequence shown here is derived from an EMBL/GenBank/DDBJ whole genome shotgun (WGS) entry which is preliminary data.</text>
</comment>
<evidence type="ECO:0000259" key="1">
    <source>
        <dbReference type="PROSITE" id="PS01286"/>
    </source>
</evidence>
<dbReference type="InterPro" id="IPR000421">
    <property type="entry name" value="FA58C"/>
</dbReference>